<dbReference type="Proteomes" id="UP000179243">
    <property type="component" value="Unassembled WGS sequence"/>
</dbReference>
<dbReference type="AlphaFoldDB" id="A0A1F7F8I6"/>
<accession>A0A1F7F8I6</accession>
<organism evidence="1 2">
    <name type="scientific">Candidatus Raymondbacteria bacterium RIFOXYD12_FULL_49_13</name>
    <dbReference type="NCBI Taxonomy" id="1817890"/>
    <lineage>
        <taxon>Bacteria</taxon>
        <taxon>Raymondiibacteriota</taxon>
    </lineage>
</organism>
<name>A0A1F7F8I6_UNCRA</name>
<dbReference type="EMBL" id="MFYX01000099">
    <property type="protein sequence ID" value="OGK02969.1"/>
    <property type="molecule type" value="Genomic_DNA"/>
</dbReference>
<proteinExistence type="predicted"/>
<evidence type="ECO:0000313" key="1">
    <source>
        <dbReference type="EMBL" id="OGK02969.1"/>
    </source>
</evidence>
<comment type="caution">
    <text evidence="1">The sequence shown here is derived from an EMBL/GenBank/DDBJ whole genome shotgun (WGS) entry which is preliminary data.</text>
</comment>
<evidence type="ECO:0000313" key="2">
    <source>
        <dbReference type="Proteomes" id="UP000179243"/>
    </source>
</evidence>
<reference evidence="1 2" key="1">
    <citation type="journal article" date="2016" name="Nat. Commun.">
        <title>Thousands of microbial genomes shed light on interconnected biogeochemical processes in an aquifer system.</title>
        <authorList>
            <person name="Anantharaman K."/>
            <person name="Brown C.T."/>
            <person name="Hug L.A."/>
            <person name="Sharon I."/>
            <person name="Castelle C.J."/>
            <person name="Probst A.J."/>
            <person name="Thomas B.C."/>
            <person name="Singh A."/>
            <person name="Wilkins M.J."/>
            <person name="Karaoz U."/>
            <person name="Brodie E.L."/>
            <person name="Williams K.H."/>
            <person name="Hubbard S.S."/>
            <person name="Banfield J.F."/>
        </authorList>
    </citation>
    <scope>NUCLEOTIDE SEQUENCE [LARGE SCALE GENOMIC DNA]</scope>
</reference>
<sequence length="219" mass="23787">MRQSDTQFGGNQAEMIAAERGAVISVEAPGHTKPPYCHHEVVQKAFCVLGQVKGGCHYIAGGVIYDGVKIGFPLIEAFFDSRSMEKVGTPEIAEVGVFKGFDTGGCFRNVTIETLCGSKAIDGRATGPAAVPYPFSEQFIKQALDREKRMVLSLQGQCNAQRFRNLCSAAVFPLFVAQSGQAEVLVTPEPQAQGVGREYFLLPVRCVEYAFRQSAQFPV</sequence>
<gene>
    <name evidence="1" type="ORF">A2519_06380</name>
</gene>
<protein>
    <submittedName>
        <fullName evidence="1">Uncharacterized protein</fullName>
    </submittedName>
</protein>